<keyword evidence="1" id="KW-0812">Transmembrane</keyword>
<gene>
    <name evidence="2" type="ORF">CLLI_13200</name>
</gene>
<protein>
    <submittedName>
        <fullName evidence="2">Uncharacterized protein</fullName>
    </submittedName>
</protein>
<evidence type="ECO:0000313" key="3">
    <source>
        <dbReference type="Proteomes" id="UP000239706"/>
    </source>
</evidence>
<reference evidence="2 3" key="1">
    <citation type="submission" date="2018-03" db="EMBL/GenBank/DDBJ databases">
        <title>Genome sequence of Clostridium liquoris DSM 100320.</title>
        <authorList>
            <person name="Poehlein A."/>
            <person name="Daniel R."/>
        </authorList>
    </citation>
    <scope>NUCLEOTIDE SEQUENCE [LARGE SCALE GENOMIC DNA]</scope>
    <source>
        <strain evidence="2 3">DSM 100320</strain>
    </source>
</reference>
<keyword evidence="1" id="KW-0472">Membrane</keyword>
<dbReference type="AlphaFoldDB" id="A0A2T0B4B8"/>
<feature type="transmembrane region" description="Helical" evidence="1">
    <location>
        <begin position="58"/>
        <end position="77"/>
    </location>
</feature>
<dbReference type="OrthoDB" id="1930435at2"/>
<dbReference type="EMBL" id="PVXO01000036">
    <property type="protein sequence ID" value="PRR78738.1"/>
    <property type="molecule type" value="Genomic_DNA"/>
</dbReference>
<feature type="transmembrane region" description="Helical" evidence="1">
    <location>
        <begin position="12"/>
        <end position="37"/>
    </location>
</feature>
<keyword evidence="3" id="KW-1185">Reference proteome</keyword>
<proteinExistence type="predicted"/>
<evidence type="ECO:0000313" key="2">
    <source>
        <dbReference type="EMBL" id="PRR78738.1"/>
    </source>
</evidence>
<name>A0A2T0B4B8_9CLOT</name>
<accession>A0A2T0B4B8</accession>
<organism evidence="2 3">
    <name type="scientific">Clostridium liquoris</name>
    <dbReference type="NCBI Taxonomy" id="1289519"/>
    <lineage>
        <taxon>Bacteria</taxon>
        <taxon>Bacillati</taxon>
        <taxon>Bacillota</taxon>
        <taxon>Clostridia</taxon>
        <taxon>Eubacteriales</taxon>
        <taxon>Clostridiaceae</taxon>
        <taxon>Clostridium</taxon>
    </lineage>
</organism>
<comment type="caution">
    <text evidence="2">The sequence shown here is derived from an EMBL/GenBank/DDBJ whole genome shotgun (WGS) entry which is preliminary data.</text>
</comment>
<evidence type="ECO:0000256" key="1">
    <source>
        <dbReference type="SAM" id="Phobius"/>
    </source>
</evidence>
<sequence>MYFTIPKWCFIFIIINLLVPILSIESIFPWIIFIVSSSKCIKISRNDYICTKLKLTKCSTYCTLAVLLGVFFNFLVLKGTTFFMNNVL</sequence>
<dbReference type="Proteomes" id="UP000239706">
    <property type="component" value="Unassembled WGS sequence"/>
</dbReference>
<dbReference type="RefSeq" id="WP_146127078.1">
    <property type="nucleotide sequence ID" value="NZ_PVXO01000036.1"/>
</dbReference>
<keyword evidence="1" id="KW-1133">Transmembrane helix</keyword>